<dbReference type="PROSITE" id="PS00690">
    <property type="entry name" value="DEAH_ATP_HELICASE"/>
    <property type="match status" value="1"/>
</dbReference>
<keyword evidence="16" id="KW-1185">Reference proteome</keyword>
<evidence type="ECO:0000256" key="11">
    <source>
        <dbReference type="ARBA" id="ARBA00044535"/>
    </source>
</evidence>
<dbReference type="InterPro" id="IPR011545">
    <property type="entry name" value="DEAD/DEAH_box_helicase_dom"/>
</dbReference>
<comment type="catalytic activity">
    <reaction evidence="9">
        <text>Couples ATP hydrolysis with the unwinding of duplex DNA by translocating in the 3'-5' direction.</text>
        <dbReference type="EC" id="5.6.2.4"/>
    </reaction>
</comment>
<evidence type="ECO:0000256" key="5">
    <source>
        <dbReference type="ARBA" id="ARBA00022806"/>
    </source>
</evidence>
<evidence type="ECO:0000313" key="15">
    <source>
        <dbReference type="EMBL" id="MCA6063804.1"/>
    </source>
</evidence>
<dbReference type="EC" id="5.6.2.4" evidence="10"/>
<proteinExistence type="inferred from homology"/>
<dbReference type="PROSITE" id="PS51194">
    <property type="entry name" value="HELICASE_CTER"/>
    <property type="match status" value="1"/>
</dbReference>
<dbReference type="SMART" id="SM00490">
    <property type="entry name" value="HELICc"/>
    <property type="match status" value="1"/>
</dbReference>
<evidence type="ECO:0000256" key="9">
    <source>
        <dbReference type="ARBA" id="ARBA00034617"/>
    </source>
</evidence>
<dbReference type="RefSeq" id="WP_225674163.1">
    <property type="nucleotide sequence ID" value="NZ_JAEDAH010000043.1"/>
</dbReference>
<keyword evidence="7" id="KW-0238">DNA-binding</keyword>
<comment type="caution">
    <text evidence="15">The sequence shown here is derived from an EMBL/GenBank/DDBJ whole genome shotgun (WGS) entry which is preliminary data.</text>
</comment>
<keyword evidence="6" id="KW-0067">ATP-binding</keyword>
<keyword evidence="5 15" id="KW-0347">Helicase</keyword>
<evidence type="ECO:0000256" key="1">
    <source>
        <dbReference type="ARBA" id="ARBA00005446"/>
    </source>
</evidence>
<keyword evidence="4" id="KW-0378">Hydrolase</keyword>
<dbReference type="InterPro" id="IPR002464">
    <property type="entry name" value="DNA/RNA_helicase_DEAH_CS"/>
</dbReference>
<dbReference type="InterPro" id="IPR036388">
    <property type="entry name" value="WH-like_DNA-bd_sf"/>
</dbReference>
<evidence type="ECO:0000313" key="16">
    <source>
        <dbReference type="Proteomes" id="UP000714380"/>
    </source>
</evidence>
<dbReference type="Gene3D" id="1.10.10.10">
    <property type="entry name" value="Winged helix-like DNA-binding domain superfamily/Winged helix DNA-binding domain"/>
    <property type="match status" value="1"/>
</dbReference>
<dbReference type="PANTHER" id="PTHR13710">
    <property type="entry name" value="DNA HELICASE RECQ FAMILY MEMBER"/>
    <property type="match status" value="1"/>
</dbReference>
<comment type="similarity">
    <text evidence="1">Belongs to the helicase family. RecQ subfamily.</text>
</comment>
<dbReference type="PANTHER" id="PTHR13710:SF105">
    <property type="entry name" value="ATP-DEPENDENT DNA HELICASE Q1"/>
    <property type="match status" value="1"/>
</dbReference>
<dbReference type="PROSITE" id="PS51192">
    <property type="entry name" value="HELICASE_ATP_BIND_1"/>
    <property type="match status" value="1"/>
</dbReference>
<keyword evidence="3" id="KW-0547">Nucleotide-binding</keyword>
<dbReference type="Pfam" id="PF00270">
    <property type="entry name" value="DEAD"/>
    <property type="match status" value="1"/>
</dbReference>
<keyword evidence="8" id="KW-0413">Isomerase</keyword>
<feature type="domain" description="Helicase C-terminal" evidence="14">
    <location>
        <begin position="221"/>
        <end position="374"/>
    </location>
</feature>
<evidence type="ECO:0000256" key="12">
    <source>
        <dbReference type="ARBA" id="ARBA00044550"/>
    </source>
</evidence>
<dbReference type="InterPro" id="IPR014001">
    <property type="entry name" value="Helicase_ATP-bd"/>
</dbReference>
<dbReference type="Pfam" id="PF00271">
    <property type="entry name" value="Helicase_C"/>
    <property type="match status" value="1"/>
</dbReference>
<dbReference type="GO" id="GO:0004386">
    <property type="term" value="F:helicase activity"/>
    <property type="evidence" value="ECO:0007669"/>
    <property type="project" value="UniProtKB-KW"/>
</dbReference>
<dbReference type="InterPro" id="IPR027417">
    <property type="entry name" value="P-loop_NTPase"/>
</dbReference>
<evidence type="ECO:0000256" key="8">
    <source>
        <dbReference type="ARBA" id="ARBA00023235"/>
    </source>
</evidence>
<dbReference type="NCBIfam" id="TIGR00614">
    <property type="entry name" value="recQ_fam"/>
    <property type="match status" value="1"/>
</dbReference>
<keyword evidence="2" id="KW-0479">Metal-binding</keyword>
<evidence type="ECO:0000256" key="4">
    <source>
        <dbReference type="ARBA" id="ARBA00022801"/>
    </source>
</evidence>
<name>A0ABS7ZQB6_9GAMM</name>
<dbReference type="InterPro" id="IPR004589">
    <property type="entry name" value="DNA_helicase_ATP-dep_RecQ"/>
</dbReference>
<evidence type="ECO:0000256" key="10">
    <source>
        <dbReference type="ARBA" id="ARBA00034808"/>
    </source>
</evidence>
<evidence type="ECO:0000256" key="2">
    <source>
        <dbReference type="ARBA" id="ARBA00022723"/>
    </source>
</evidence>
<evidence type="ECO:0000259" key="14">
    <source>
        <dbReference type="PROSITE" id="PS51194"/>
    </source>
</evidence>
<organism evidence="15 16">
    <name type="scientific">Thalassolituus marinus</name>
    <dbReference type="NCBI Taxonomy" id="671053"/>
    <lineage>
        <taxon>Bacteria</taxon>
        <taxon>Pseudomonadati</taxon>
        <taxon>Pseudomonadota</taxon>
        <taxon>Gammaproteobacteria</taxon>
        <taxon>Oceanospirillales</taxon>
        <taxon>Oceanospirillaceae</taxon>
        <taxon>Thalassolituus</taxon>
    </lineage>
</organism>
<dbReference type="Pfam" id="PF16124">
    <property type="entry name" value="RecQ_Zn_bind"/>
    <property type="match status" value="1"/>
</dbReference>
<sequence length="659" mass="73601">MTQTAWQDVLQQQFGFAQLRTGQQPVVEALLAGKSAAAIFPTGSGKSLCYQLPALMLPHLTLVISPLLALMQDQVQFLRSKGINAATIDSSQSRDETQDVMNGVRSGTVKILMVSVERLKNERFRQFINQIPISLLVVDEAHCISEWGHNFRPDYLKLPDYCREFQVPQVLLLTATATTAVINDMQRHFAIAPENVVCTGFYRPNLRLLAQPTPLAQRADKCTTWLNYLARKSAEKQQDFAAIVYVTLQATAEDVAATLNSRLPFAVEAYHAGLDAPTREAIQQRFMQGQTPVIVATIAFGMGVDKSNIRQVIHYDLPKSIENYSQEIGRAGRDGNASDCIMLGDSSGLTVLENFVYGDTPEASCIRLVLDTIKAQQSGGQWEVLMTPLSAASNIRLLPLKTLLVNLEMRGVLTSLYSYFAEYKYRLTVSESELLAHFQPEQQQFLQAILSSSDKGRVWYSLNTEALFKTVGSDDIQVRTRALTALEFCQERGWLQLESKQMTDVYRVNEQALNAAELADELYQHFLHKQQSEIGRIHAMLDLFRQPKCLSRQLAAYFAQPLAQNCGHCSVCRGQFVAWNDAPATVLCPPDLPALCQQLDQQVTATFGCAASDELLTRYFCGIHVPWLSKVKARSLGSMGRLEQVPYAQVKQWVSGSRR</sequence>
<dbReference type="InterPro" id="IPR001650">
    <property type="entry name" value="Helicase_C-like"/>
</dbReference>
<dbReference type="Proteomes" id="UP000714380">
    <property type="component" value="Unassembled WGS sequence"/>
</dbReference>
<evidence type="ECO:0000259" key="13">
    <source>
        <dbReference type="PROSITE" id="PS51192"/>
    </source>
</evidence>
<gene>
    <name evidence="15" type="ORF">I9W95_09310</name>
</gene>
<dbReference type="EMBL" id="JAEDAH010000043">
    <property type="protein sequence ID" value="MCA6063804.1"/>
    <property type="molecule type" value="Genomic_DNA"/>
</dbReference>
<feature type="domain" description="Helicase ATP-binding" evidence="13">
    <location>
        <begin position="27"/>
        <end position="195"/>
    </location>
</feature>
<dbReference type="Gene3D" id="3.40.50.300">
    <property type="entry name" value="P-loop containing nucleotide triphosphate hydrolases"/>
    <property type="match status" value="2"/>
</dbReference>
<protein>
    <recommendedName>
        <fullName evidence="11">ATP-dependent DNA helicase RecQ</fullName>
        <ecNumber evidence="10">5.6.2.4</ecNumber>
    </recommendedName>
    <alternativeName>
        <fullName evidence="12">DNA 3'-5' helicase RecQ</fullName>
    </alternativeName>
</protein>
<evidence type="ECO:0000256" key="3">
    <source>
        <dbReference type="ARBA" id="ARBA00022741"/>
    </source>
</evidence>
<accession>A0ABS7ZQB6</accession>
<dbReference type="InterPro" id="IPR032284">
    <property type="entry name" value="RecQ_Zn-bd"/>
</dbReference>
<evidence type="ECO:0000256" key="7">
    <source>
        <dbReference type="ARBA" id="ARBA00023125"/>
    </source>
</evidence>
<evidence type="ECO:0000256" key="6">
    <source>
        <dbReference type="ARBA" id="ARBA00022840"/>
    </source>
</evidence>
<dbReference type="SUPFAM" id="SSF52540">
    <property type="entry name" value="P-loop containing nucleoside triphosphate hydrolases"/>
    <property type="match status" value="1"/>
</dbReference>
<reference evidence="15 16" key="1">
    <citation type="submission" date="2020-12" db="EMBL/GenBank/DDBJ databases">
        <title>Novel Thalassolituus-related marine hydrocarbonoclastic bacteria mediated algae-derived hydrocarbons mineralization in twilight zone of the northern South China Sea.</title>
        <authorList>
            <person name="Dong C."/>
        </authorList>
    </citation>
    <scope>NUCLEOTIDE SEQUENCE [LARGE SCALE GENOMIC DNA]</scope>
    <source>
        <strain evidence="15 16">IMCC1826</strain>
    </source>
</reference>
<dbReference type="SMART" id="SM00487">
    <property type="entry name" value="DEXDc"/>
    <property type="match status" value="1"/>
</dbReference>